<feature type="domain" description="Beta-ketoacyl-[acyl-carrier-protein] synthase III C-terminal" evidence="3">
    <location>
        <begin position="228"/>
        <end position="317"/>
    </location>
</feature>
<dbReference type="EC" id="2.3.1.180" evidence="5"/>
<feature type="domain" description="Beta-ketoacyl-[acyl-carrier-protein] synthase III N-terminal" evidence="4">
    <location>
        <begin position="128"/>
        <end position="202"/>
    </location>
</feature>
<proteinExistence type="predicted"/>
<name>A0A7W3RAU3_9ACTN</name>
<reference evidence="5 6" key="1">
    <citation type="submission" date="2020-08" db="EMBL/GenBank/DDBJ databases">
        <title>Sequencing the genomes of 1000 actinobacteria strains.</title>
        <authorList>
            <person name="Klenk H.-P."/>
        </authorList>
    </citation>
    <scope>NUCLEOTIDE SEQUENCE [LARGE SCALE GENOMIC DNA]</scope>
    <source>
        <strain evidence="5 6">DSM 45823</strain>
    </source>
</reference>
<dbReference type="GO" id="GO:0004315">
    <property type="term" value="F:3-oxoacyl-[acyl-carrier-protein] synthase activity"/>
    <property type="evidence" value="ECO:0007669"/>
    <property type="project" value="InterPro"/>
</dbReference>
<keyword evidence="1 5" id="KW-0808">Transferase</keyword>
<evidence type="ECO:0000313" key="5">
    <source>
        <dbReference type="EMBL" id="MBA9006778.1"/>
    </source>
</evidence>
<evidence type="ECO:0000256" key="2">
    <source>
        <dbReference type="ARBA" id="ARBA00023315"/>
    </source>
</evidence>
<dbReference type="InterPro" id="IPR016039">
    <property type="entry name" value="Thiolase-like"/>
</dbReference>
<organism evidence="5 6">
    <name type="scientific">Thermomonospora cellulosilytica</name>
    <dbReference type="NCBI Taxonomy" id="1411118"/>
    <lineage>
        <taxon>Bacteria</taxon>
        <taxon>Bacillati</taxon>
        <taxon>Actinomycetota</taxon>
        <taxon>Actinomycetes</taxon>
        <taxon>Streptosporangiales</taxon>
        <taxon>Thermomonosporaceae</taxon>
        <taxon>Thermomonospora</taxon>
    </lineage>
</organism>
<dbReference type="Proteomes" id="UP000539313">
    <property type="component" value="Unassembled WGS sequence"/>
</dbReference>
<dbReference type="Pfam" id="PF08545">
    <property type="entry name" value="ACP_syn_III"/>
    <property type="match status" value="1"/>
</dbReference>
<evidence type="ECO:0000259" key="4">
    <source>
        <dbReference type="Pfam" id="PF08545"/>
    </source>
</evidence>
<dbReference type="Pfam" id="PF08541">
    <property type="entry name" value="ACP_syn_III_C"/>
    <property type="match status" value="1"/>
</dbReference>
<dbReference type="GO" id="GO:0044550">
    <property type="term" value="P:secondary metabolite biosynthetic process"/>
    <property type="evidence" value="ECO:0007669"/>
    <property type="project" value="TreeGrafter"/>
</dbReference>
<keyword evidence="2 5" id="KW-0012">Acyltransferase</keyword>
<keyword evidence="6" id="KW-1185">Reference proteome</keyword>
<dbReference type="PANTHER" id="PTHR34069">
    <property type="entry name" value="3-OXOACYL-[ACYL-CARRIER-PROTEIN] SYNTHASE 3"/>
    <property type="match status" value="1"/>
</dbReference>
<comment type="caution">
    <text evidence="5">The sequence shown here is derived from an EMBL/GenBank/DDBJ whole genome shotgun (WGS) entry which is preliminary data.</text>
</comment>
<sequence>MTAGVFVDSWVYALGERKMHVAESAAAGRLLSDPADLESAGFRYHHVCEPGTGAYDLARAAAVRLREAGELDEVDAIVYATCIPANANTGDAAAWERTRDVKHLMDFPASRLQADLDLDEAVVIGLNQQACTAMLGSLRVAGAMLGAEPGWRRVLCVTADRFPEGARYEQAYNLISDGAAACVVSRRPAGLRLVAAHQITNGALGTAGDDETVGSYFAYTHRLVRQTLDRAGLTPGDVDWVVTQNTNDKAWRILARLLGIDHDRVWSPSLPDTGHIISADNVVNLSMLLESGRVRPGQRIVLVMAGFGLNWQCVVLEAAADLRPPVPGATP</sequence>
<dbReference type="AlphaFoldDB" id="A0A7W3RAU3"/>
<dbReference type="InterPro" id="IPR013751">
    <property type="entry name" value="ACP_syn_III_N"/>
</dbReference>
<dbReference type="SUPFAM" id="SSF53901">
    <property type="entry name" value="Thiolase-like"/>
    <property type="match status" value="1"/>
</dbReference>
<protein>
    <submittedName>
        <fullName evidence="5">3-oxoacyl-[acyl-carrier-protein] synthase-3</fullName>
        <ecNumber evidence="5">2.3.1.180</ecNumber>
    </submittedName>
</protein>
<evidence type="ECO:0000256" key="1">
    <source>
        <dbReference type="ARBA" id="ARBA00022679"/>
    </source>
</evidence>
<dbReference type="RefSeq" id="WP_182707574.1">
    <property type="nucleotide sequence ID" value="NZ_JACJII010000001.1"/>
</dbReference>
<dbReference type="Gene3D" id="3.40.47.10">
    <property type="match status" value="2"/>
</dbReference>
<evidence type="ECO:0000259" key="3">
    <source>
        <dbReference type="Pfam" id="PF08541"/>
    </source>
</evidence>
<dbReference type="InterPro" id="IPR013747">
    <property type="entry name" value="ACP_syn_III_C"/>
</dbReference>
<evidence type="ECO:0000313" key="6">
    <source>
        <dbReference type="Proteomes" id="UP000539313"/>
    </source>
</evidence>
<dbReference type="PANTHER" id="PTHR34069:SF2">
    <property type="entry name" value="BETA-KETOACYL-[ACYL-CARRIER-PROTEIN] SYNTHASE III"/>
    <property type="match status" value="1"/>
</dbReference>
<dbReference type="EMBL" id="JACJII010000001">
    <property type="protein sequence ID" value="MBA9006778.1"/>
    <property type="molecule type" value="Genomic_DNA"/>
</dbReference>
<dbReference type="GO" id="GO:0033818">
    <property type="term" value="F:beta-ketoacyl-acyl-carrier-protein synthase III activity"/>
    <property type="evidence" value="ECO:0007669"/>
    <property type="project" value="UniProtKB-EC"/>
</dbReference>
<accession>A0A7W3RAU3</accession>
<gene>
    <name evidence="5" type="ORF">HNR21_005660</name>
</gene>
<dbReference type="GO" id="GO:0006633">
    <property type="term" value="P:fatty acid biosynthetic process"/>
    <property type="evidence" value="ECO:0007669"/>
    <property type="project" value="InterPro"/>
</dbReference>